<dbReference type="Gene3D" id="1.10.357.10">
    <property type="entry name" value="Tetracycline Repressor, domain 2"/>
    <property type="match status" value="1"/>
</dbReference>
<accession>A0A7D3XRX2</accession>
<evidence type="ECO:0000256" key="4">
    <source>
        <dbReference type="PROSITE-ProRule" id="PRU00335"/>
    </source>
</evidence>
<name>A0A7D3XRX2_9SPHN</name>
<dbReference type="Pfam" id="PF00440">
    <property type="entry name" value="TetR_N"/>
    <property type="match status" value="1"/>
</dbReference>
<evidence type="ECO:0000313" key="7">
    <source>
        <dbReference type="Proteomes" id="UP000504693"/>
    </source>
</evidence>
<evidence type="ECO:0000256" key="2">
    <source>
        <dbReference type="ARBA" id="ARBA00023125"/>
    </source>
</evidence>
<keyword evidence="7" id="KW-1185">Reference proteome</keyword>
<dbReference type="PROSITE" id="PS50977">
    <property type="entry name" value="HTH_TETR_2"/>
    <property type="match status" value="1"/>
</dbReference>
<keyword evidence="1" id="KW-0805">Transcription regulation</keyword>
<dbReference type="EMBL" id="CP053921">
    <property type="protein sequence ID" value="QKG72214.1"/>
    <property type="molecule type" value="Genomic_DNA"/>
</dbReference>
<dbReference type="AlphaFoldDB" id="A0A7D3XRX2"/>
<dbReference type="InterPro" id="IPR050109">
    <property type="entry name" value="HTH-type_TetR-like_transc_reg"/>
</dbReference>
<proteinExistence type="predicted"/>
<dbReference type="GO" id="GO:0003700">
    <property type="term" value="F:DNA-binding transcription factor activity"/>
    <property type="evidence" value="ECO:0007669"/>
    <property type="project" value="TreeGrafter"/>
</dbReference>
<dbReference type="PANTHER" id="PTHR30055:SF234">
    <property type="entry name" value="HTH-TYPE TRANSCRIPTIONAL REGULATOR BETI"/>
    <property type="match status" value="1"/>
</dbReference>
<keyword evidence="3" id="KW-0804">Transcription</keyword>
<evidence type="ECO:0000313" key="6">
    <source>
        <dbReference type="EMBL" id="QKG72214.1"/>
    </source>
</evidence>
<dbReference type="InterPro" id="IPR023772">
    <property type="entry name" value="DNA-bd_HTH_TetR-type_CS"/>
</dbReference>
<dbReference type="InterPro" id="IPR009057">
    <property type="entry name" value="Homeodomain-like_sf"/>
</dbReference>
<evidence type="ECO:0000256" key="3">
    <source>
        <dbReference type="ARBA" id="ARBA00023163"/>
    </source>
</evidence>
<feature type="domain" description="HTH tetR-type" evidence="5">
    <location>
        <begin position="11"/>
        <end position="71"/>
    </location>
</feature>
<dbReference type="Proteomes" id="UP000504693">
    <property type="component" value="Chromosome"/>
</dbReference>
<dbReference type="SUPFAM" id="SSF46689">
    <property type="entry name" value="Homeodomain-like"/>
    <property type="match status" value="1"/>
</dbReference>
<reference evidence="6 7" key="1">
    <citation type="submission" date="2020-05" db="EMBL/GenBank/DDBJ databases">
        <title>Erythrobacter mangrovi sp. nov., isolated from rhizosphere soil of mangrove plant (Kandelia candel).</title>
        <authorList>
            <person name="Ye Y.H."/>
        </authorList>
    </citation>
    <scope>NUCLEOTIDE SEQUENCE [LARGE SCALE GENOMIC DNA]</scope>
    <source>
        <strain evidence="6 7">EB310</strain>
    </source>
</reference>
<gene>
    <name evidence="6" type="ORF">HQR01_13035</name>
</gene>
<dbReference type="KEGG" id="emv:HQR01_13035"/>
<feature type="DNA-binding region" description="H-T-H motif" evidence="4">
    <location>
        <begin position="34"/>
        <end position="53"/>
    </location>
</feature>
<dbReference type="PRINTS" id="PR00455">
    <property type="entry name" value="HTHTETR"/>
</dbReference>
<dbReference type="GO" id="GO:0000976">
    <property type="term" value="F:transcription cis-regulatory region binding"/>
    <property type="evidence" value="ECO:0007669"/>
    <property type="project" value="TreeGrafter"/>
</dbReference>
<evidence type="ECO:0000259" key="5">
    <source>
        <dbReference type="PROSITE" id="PS50977"/>
    </source>
</evidence>
<dbReference type="RefSeq" id="WP_173215273.1">
    <property type="nucleotide sequence ID" value="NZ_CP053921.1"/>
</dbReference>
<protein>
    <submittedName>
        <fullName evidence="6">TetR/AcrR family transcriptional regulator</fullName>
    </submittedName>
</protein>
<keyword evidence="2 4" id="KW-0238">DNA-binding</keyword>
<organism evidence="6 7">
    <name type="scientific">Erythrobacter mangrovi</name>
    <dbReference type="NCBI Taxonomy" id="2739433"/>
    <lineage>
        <taxon>Bacteria</taxon>
        <taxon>Pseudomonadati</taxon>
        <taxon>Pseudomonadota</taxon>
        <taxon>Alphaproteobacteria</taxon>
        <taxon>Sphingomonadales</taxon>
        <taxon>Erythrobacteraceae</taxon>
        <taxon>Erythrobacter/Porphyrobacter group</taxon>
        <taxon>Erythrobacter</taxon>
    </lineage>
</organism>
<dbReference type="PROSITE" id="PS01081">
    <property type="entry name" value="HTH_TETR_1"/>
    <property type="match status" value="1"/>
</dbReference>
<sequence length="202" mass="22015">MARKPVQKRAIATYEKLLDAAGELLEELGVERISTNLVAKRAGVSPPTLYNYFSDKYDLLAALGERLMERQNALVPLDPGVDERAIAAALLAHIEVTLAHPGGPWVMRMLRAVPQLAKVRLASHRALAAQLVEQALALDPSLDRTALERRSRLVVELGYAAIEMVFDESGQDAEAIMLDTARAIGALLDQSNGQAQSDRQLP</sequence>
<evidence type="ECO:0000256" key="1">
    <source>
        <dbReference type="ARBA" id="ARBA00023015"/>
    </source>
</evidence>
<dbReference type="PANTHER" id="PTHR30055">
    <property type="entry name" value="HTH-TYPE TRANSCRIPTIONAL REGULATOR RUTR"/>
    <property type="match status" value="1"/>
</dbReference>
<dbReference type="InterPro" id="IPR001647">
    <property type="entry name" value="HTH_TetR"/>
</dbReference>